<evidence type="ECO:0000256" key="1">
    <source>
        <dbReference type="SAM" id="Phobius"/>
    </source>
</evidence>
<dbReference type="Proteomes" id="UP001353858">
    <property type="component" value="Unassembled WGS sequence"/>
</dbReference>
<protein>
    <recommendedName>
        <fullName evidence="2">CRAL-TRIO domain-containing protein</fullName>
    </recommendedName>
</protein>
<dbReference type="GO" id="GO:0016020">
    <property type="term" value="C:membrane"/>
    <property type="evidence" value="ECO:0007669"/>
    <property type="project" value="TreeGrafter"/>
</dbReference>
<proteinExistence type="predicted"/>
<dbReference type="PROSITE" id="PS50191">
    <property type="entry name" value="CRAL_TRIO"/>
    <property type="match status" value="1"/>
</dbReference>
<keyword evidence="1" id="KW-0812">Transmembrane</keyword>
<accession>A0AAN7Q5G3</accession>
<organism evidence="3 4">
    <name type="scientific">Aquatica leii</name>
    <dbReference type="NCBI Taxonomy" id="1421715"/>
    <lineage>
        <taxon>Eukaryota</taxon>
        <taxon>Metazoa</taxon>
        <taxon>Ecdysozoa</taxon>
        <taxon>Arthropoda</taxon>
        <taxon>Hexapoda</taxon>
        <taxon>Insecta</taxon>
        <taxon>Pterygota</taxon>
        <taxon>Neoptera</taxon>
        <taxon>Endopterygota</taxon>
        <taxon>Coleoptera</taxon>
        <taxon>Polyphaga</taxon>
        <taxon>Elateriformia</taxon>
        <taxon>Elateroidea</taxon>
        <taxon>Lampyridae</taxon>
        <taxon>Luciolinae</taxon>
        <taxon>Aquatica</taxon>
    </lineage>
</organism>
<dbReference type="EMBL" id="JARPUR010000003">
    <property type="protein sequence ID" value="KAK4880715.1"/>
    <property type="molecule type" value="Genomic_DNA"/>
</dbReference>
<dbReference type="Gene3D" id="3.40.525.10">
    <property type="entry name" value="CRAL-TRIO lipid binding domain"/>
    <property type="match status" value="1"/>
</dbReference>
<dbReference type="AlphaFoldDB" id="A0AAN7Q5G3"/>
<dbReference type="InterPro" id="IPR001251">
    <property type="entry name" value="CRAL-TRIO_dom"/>
</dbReference>
<feature type="transmembrane region" description="Helical" evidence="1">
    <location>
        <begin position="188"/>
        <end position="207"/>
    </location>
</feature>
<dbReference type="InterPro" id="IPR036865">
    <property type="entry name" value="CRAL-TRIO_dom_sf"/>
</dbReference>
<name>A0AAN7Q5G3_9COLE</name>
<keyword evidence="1" id="KW-1133">Transmembrane helix</keyword>
<dbReference type="InterPro" id="IPR036273">
    <property type="entry name" value="CRAL/TRIO_N_dom_sf"/>
</dbReference>
<dbReference type="PANTHER" id="PTHR10174:SF224">
    <property type="entry name" value="RETINOL-BINDING PROTEIN PINTA"/>
    <property type="match status" value="1"/>
</dbReference>
<evidence type="ECO:0000259" key="2">
    <source>
        <dbReference type="PROSITE" id="PS50191"/>
    </source>
</evidence>
<comment type="caution">
    <text evidence="3">The sequence shown here is derived from an EMBL/GenBank/DDBJ whole genome shotgun (WGS) entry which is preliminary data.</text>
</comment>
<dbReference type="Gene3D" id="1.10.8.20">
    <property type="entry name" value="N-terminal domain of phosphatidylinositol transfer protein sec14p"/>
    <property type="match status" value="1"/>
</dbReference>
<dbReference type="CDD" id="cd00170">
    <property type="entry name" value="SEC14"/>
    <property type="match status" value="1"/>
</dbReference>
<reference evidence="4" key="1">
    <citation type="submission" date="2023-01" db="EMBL/GenBank/DDBJ databases">
        <title>Key to firefly adult light organ development and bioluminescence: homeobox transcription factors regulate luciferase expression and transportation to peroxisome.</title>
        <authorList>
            <person name="Fu X."/>
        </authorList>
    </citation>
    <scope>NUCLEOTIDE SEQUENCE [LARGE SCALE GENOMIC DNA]</scope>
</reference>
<dbReference type="PANTHER" id="PTHR10174">
    <property type="entry name" value="ALPHA-TOCOPHEROL TRANSFER PROTEIN-RELATED"/>
    <property type="match status" value="1"/>
</dbReference>
<dbReference type="SUPFAM" id="SSF46938">
    <property type="entry name" value="CRAL/TRIO N-terminal domain"/>
    <property type="match status" value="1"/>
</dbReference>
<dbReference type="Pfam" id="PF00650">
    <property type="entry name" value="CRAL_TRIO"/>
    <property type="match status" value="1"/>
</dbReference>
<evidence type="ECO:0000313" key="3">
    <source>
        <dbReference type="EMBL" id="KAK4880715.1"/>
    </source>
</evidence>
<dbReference type="PRINTS" id="PR00180">
    <property type="entry name" value="CRETINALDHBP"/>
</dbReference>
<keyword evidence="4" id="KW-1185">Reference proteome</keyword>
<evidence type="ECO:0000313" key="4">
    <source>
        <dbReference type="Proteomes" id="UP001353858"/>
    </source>
</evidence>
<dbReference type="SUPFAM" id="SSF52087">
    <property type="entry name" value="CRAL/TRIO domain"/>
    <property type="match status" value="1"/>
</dbReference>
<feature type="domain" description="CRAL-TRIO" evidence="2">
    <location>
        <begin position="88"/>
        <end position="251"/>
    </location>
</feature>
<feature type="transmembrane region" description="Helical" evidence="1">
    <location>
        <begin position="148"/>
        <end position="168"/>
    </location>
</feature>
<gene>
    <name evidence="3" type="ORF">RN001_008861</name>
</gene>
<keyword evidence="1" id="KW-0472">Membrane</keyword>
<sequence>MMVRVMTKELEEKARKELNEDHRRDDYVQELKVWMKTNYEREIIGDMWLLNYLRGCKFDRERTKDKLQKFYAAKSTMTLLFDNRDPFSTNIQDVIRSGILLPLYSEDKEIILVRWANCDTSKVTLLNVVKVGLMLLEMFMHECRTCMIVGHYVIIDCSGLPFSFITQVSPSLIKNIVYVLFRTYPTRIKGIFVINCFALTQIFYNIFKPFLQKKIISRIHFYSSNNFNEISKHVPLSVFPREYGGDSGSISNIVDNVKNSLEQRRRWYLKDRH</sequence>
<dbReference type="SMART" id="SM00516">
    <property type="entry name" value="SEC14"/>
    <property type="match status" value="1"/>
</dbReference>
<dbReference type="GO" id="GO:1902936">
    <property type="term" value="F:phosphatidylinositol bisphosphate binding"/>
    <property type="evidence" value="ECO:0007669"/>
    <property type="project" value="TreeGrafter"/>
</dbReference>